<sequence>MASQALASSSTGRACQARSVRRSSCSKAFTAIARPTARQQQLRLQATAEDEVIDLAQVTLAGPSSAVDTPAEELDLSAEELVAAAEATHLSSLAVADIEAAFLEGTGDEELSGYLSALQAEADALQLNGKGAAADAALTPLAAAASEMLESGDVPEAAVLEDLGVASGPVERDVLEGLPNEEALQARQVVAALKLSKQELAEHVLPEDWDATTTDWFTNKDEEDTPLPEYKLVFLWMDKNIAVGVDQVYARGNSSPLTEYFVWPRKDAWEELKMALEARSWISDLDKVRLLNRLTEVINFWMGEAGPDGAPLAKKSIEEARAQFPDCSFAGTL</sequence>
<dbReference type="PANTHER" id="PTHR35108:SF1">
    <property type="entry name" value="OS04G0461100 PROTEIN"/>
    <property type="match status" value="1"/>
</dbReference>
<keyword evidence="4" id="KW-0687">Ribonucleoprotein</keyword>
<dbReference type="Pfam" id="PF04839">
    <property type="entry name" value="PSRP-3_Ycf65"/>
    <property type="match status" value="1"/>
</dbReference>
<protein>
    <recommendedName>
        <fullName evidence="5">30S ribosomal protein 3, chloroplastic</fullName>
    </recommendedName>
</protein>
<evidence type="ECO:0000313" key="7">
    <source>
        <dbReference type="Proteomes" id="UP001244341"/>
    </source>
</evidence>
<name>A0ABY8UKU0_TETOB</name>
<evidence type="ECO:0000256" key="2">
    <source>
        <dbReference type="ARBA" id="ARBA00011458"/>
    </source>
</evidence>
<dbReference type="InterPro" id="IPR006924">
    <property type="entry name" value="Ribosomal_cS23-like"/>
</dbReference>
<dbReference type="EMBL" id="CP126221">
    <property type="protein sequence ID" value="WIA22076.1"/>
    <property type="molecule type" value="Genomic_DNA"/>
</dbReference>
<dbReference type="Proteomes" id="UP001244341">
    <property type="component" value="Chromosome 14b"/>
</dbReference>
<comment type="subunit">
    <text evidence="2">Part of the 30S ribosomal subunit.</text>
</comment>
<accession>A0ABY8UKU0</accession>
<evidence type="ECO:0000256" key="3">
    <source>
        <dbReference type="ARBA" id="ARBA00022980"/>
    </source>
</evidence>
<keyword evidence="7" id="KW-1185">Reference proteome</keyword>
<dbReference type="InterPro" id="IPR038447">
    <property type="entry name" value="PSRP-3/Ycf65_sf"/>
</dbReference>
<keyword evidence="3" id="KW-0689">Ribosomal protein</keyword>
<dbReference type="Gene3D" id="3.30.390.140">
    <property type="match status" value="1"/>
</dbReference>
<organism evidence="6 7">
    <name type="scientific">Tetradesmus obliquus</name>
    <name type="common">Green alga</name>
    <name type="synonym">Acutodesmus obliquus</name>
    <dbReference type="NCBI Taxonomy" id="3088"/>
    <lineage>
        <taxon>Eukaryota</taxon>
        <taxon>Viridiplantae</taxon>
        <taxon>Chlorophyta</taxon>
        <taxon>core chlorophytes</taxon>
        <taxon>Chlorophyceae</taxon>
        <taxon>CS clade</taxon>
        <taxon>Sphaeropleales</taxon>
        <taxon>Scenedesmaceae</taxon>
        <taxon>Tetradesmus</taxon>
    </lineage>
</organism>
<gene>
    <name evidence="6" type="ORF">OEZ85_004419</name>
</gene>
<proteinExistence type="inferred from homology"/>
<comment type="similarity">
    <text evidence="1">Belongs to the chloroplast-specific ribosomal protein cS23 family.</text>
</comment>
<dbReference type="PANTHER" id="PTHR35108">
    <property type="entry name" value="30S RIBOSOMAL PROTEIN 3, CHLOROPLASTIC"/>
    <property type="match status" value="1"/>
</dbReference>
<evidence type="ECO:0000256" key="1">
    <source>
        <dbReference type="ARBA" id="ARBA00008561"/>
    </source>
</evidence>
<evidence type="ECO:0000256" key="5">
    <source>
        <dbReference type="ARBA" id="ARBA00035379"/>
    </source>
</evidence>
<evidence type="ECO:0000256" key="4">
    <source>
        <dbReference type="ARBA" id="ARBA00023274"/>
    </source>
</evidence>
<reference evidence="6 7" key="1">
    <citation type="submission" date="2023-05" db="EMBL/GenBank/DDBJ databases">
        <title>A 100% complete, gapless, phased diploid assembly of the Scenedesmus obliquus UTEX 3031 genome.</title>
        <authorList>
            <person name="Biondi T.C."/>
            <person name="Hanschen E.R."/>
            <person name="Kwon T."/>
            <person name="Eng W."/>
            <person name="Kruse C.P.S."/>
            <person name="Koehler S.I."/>
            <person name="Kunde Y."/>
            <person name="Gleasner C.D."/>
            <person name="You Mak K.T."/>
            <person name="Polle J."/>
            <person name="Hovde B.T."/>
            <person name="Starkenburg S.R."/>
        </authorList>
    </citation>
    <scope>NUCLEOTIDE SEQUENCE [LARGE SCALE GENOMIC DNA]</scope>
    <source>
        <strain evidence="6 7">DOE0152z</strain>
    </source>
</reference>
<evidence type="ECO:0000313" key="6">
    <source>
        <dbReference type="EMBL" id="WIA22076.1"/>
    </source>
</evidence>